<name>A0A158R8G8_TAEAS</name>
<sequence>LNSSKFYLFECSGGHGSAKASLRQRSYSEISPGISSFKKNATAGAEAILREANAVITKGVPTDRRKDTRTFLGAAAGVRLLEKTNAEEAKALMAAVKKEVASPALEGVVESPNDDVVVLSDADEGFFQWLAVNYLMGIFSKEDSTQPSDSQSVLGVVDLDDASTLMTFVPQVEEQNVEGVRQRMAFGHNYHLYSHSHLCYGMTTIRARYLALLTEGSDLNGTVVSPCHQRGLTVEVASDDVFQTPCVTSTGEDVMGPSIPKPSVVPAKIKFKGDYNASTCGRVIAAIFANGFFAKVHHPRLKGNFTAVHKLGEIVTSYKKANHTGKVTQTDFGAEIDKFCTRKWTNLSPEEQDTAEDRCLQGWIVRELMEAYGFKNDTDWEKVTFVGGVDESAMSWSTGYALRKPRPPSMGSIEITTFEVPTDNPVLAIALTVIFSIIGGISVIVCVVECCFSCCEEEDEEPAPQKSARQKPTNSKPPTRSAGTQTSMPVLPQQVPYPPNWERQ</sequence>
<evidence type="ECO:0000256" key="2">
    <source>
        <dbReference type="ARBA" id="ARBA00022801"/>
    </source>
</evidence>
<keyword evidence="5" id="KW-1133">Transmembrane helix</keyword>
<dbReference type="Gene3D" id="3.30.420.150">
    <property type="entry name" value="Exopolyphosphatase. Domain 2"/>
    <property type="match status" value="1"/>
</dbReference>
<evidence type="ECO:0000256" key="1">
    <source>
        <dbReference type="ARBA" id="ARBA00009283"/>
    </source>
</evidence>
<protein>
    <submittedName>
        <fullName evidence="6">Protein kinase domain-containing protein</fullName>
    </submittedName>
</protein>
<keyword evidence="5" id="KW-0472">Membrane</keyword>
<evidence type="ECO:0000256" key="5">
    <source>
        <dbReference type="SAM" id="Phobius"/>
    </source>
</evidence>
<organism evidence="6">
    <name type="scientific">Taenia asiatica</name>
    <name type="common">Asian tapeworm</name>
    <dbReference type="NCBI Taxonomy" id="60517"/>
    <lineage>
        <taxon>Eukaryota</taxon>
        <taxon>Metazoa</taxon>
        <taxon>Spiralia</taxon>
        <taxon>Lophotrochozoa</taxon>
        <taxon>Platyhelminthes</taxon>
        <taxon>Cestoda</taxon>
        <taxon>Eucestoda</taxon>
        <taxon>Cyclophyllidea</taxon>
        <taxon>Taeniidae</taxon>
        <taxon>Taenia</taxon>
    </lineage>
</organism>
<dbReference type="Pfam" id="PF01150">
    <property type="entry name" value="GDA1_CD39"/>
    <property type="match status" value="1"/>
</dbReference>
<dbReference type="GO" id="GO:0004382">
    <property type="term" value="F:GDP phosphatase activity"/>
    <property type="evidence" value="ECO:0007669"/>
    <property type="project" value="TreeGrafter"/>
</dbReference>
<keyword evidence="5" id="KW-0812">Transmembrane</keyword>
<dbReference type="Gene3D" id="3.30.420.40">
    <property type="match status" value="1"/>
</dbReference>
<accession>A0A158R8G8</accession>
<feature type="region of interest" description="Disordered" evidence="4">
    <location>
        <begin position="458"/>
        <end position="504"/>
    </location>
</feature>
<dbReference type="GO" id="GO:0005886">
    <property type="term" value="C:plasma membrane"/>
    <property type="evidence" value="ECO:0007669"/>
    <property type="project" value="TreeGrafter"/>
</dbReference>
<feature type="compositionally biased region" description="Polar residues" evidence="4">
    <location>
        <begin position="470"/>
        <end position="488"/>
    </location>
</feature>
<comment type="similarity">
    <text evidence="1">Belongs to the GDA1/CD39 NTPase family.</text>
</comment>
<dbReference type="GO" id="GO:0045134">
    <property type="term" value="F:UDP phosphatase activity"/>
    <property type="evidence" value="ECO:0007669"/>
    <property type="project" value="TreeGrafter"/>
</dbReference>
<dbReference type="GO" id="GO:0017111">
    <property type="term" value="F:ribonucleoside triphosphate phosphatase activity"/>
    <property type="evidence" value="ECO:0007669"/>
    <property type="project" value="TreeGrafter"/>
</dbReference>
<feature type="compositionally biased region" description="Pro residues" evidence="4">
    <location>
        <begin position="495"/>
        <end position="504"/>
    </location>
</feature>
<dbReference type="PANTHER" id="PTHR11782">
    <property type="entry name" value="ADENOSINE/GUANOSINE DIPHOSPHATASE"/>
    <property type="match status" value="1"/>
</dbReference>
<evidence type="ECO:0000256" key="4">
    <source>
        <dbReference type="SAM" id="MobiDB-lite"/>
    </source>
</evidence>
<feature type="transmembrane region" description="Helical" evidence="5">
    <location>
        <begin position="426"/>
        <end position="448"/>
    </location>
</feature>
<evidence type="ECO:0000313" key="6">
    <source>
        <dbReference type="WBParaSite" id="TASK_0000543601-mRNA-1"/>
    </source>
</evidence>
<keyword evidence="2" id="KW-0378">Hydrolase</keyword>
<dbReference type="STRING" id="60517.A0A158R8G8"/>
<dbReference type="AlphaFoldDB" id="A0A158R8G8"/>
<proteinExistence type="inferred from homology"/>
<dbReference type="GO" id="GO:0009134">
    <property type="term" value="P:nucleoside diphosphate catabolic process"/>
    <property type="evidence" value="ECO:0007669"/>
    <property type="project" value="TreeGrafter"/>
</dbReference>
<evidence type="ECO:0000256" key="3">
    <source>
        <dbReference type="PIRSR" id="PIRSR600407-1"/>
    </source>
</evidence>
<feature type="active site" description="Proton acceptor" evidence="3">
    <location>
        <position position="124"/>
    </location>
</feature>
<reference evidence="6" key="1">
    <citation type="submission" date="2016-04" db="UniProtKB">
        <authorList>
            <consortium name="WormBaseParasite"/>
        </authorList>
    </citation>
    <scope>IDENTIFICATION</scope>
</reference>
<dbReference type="PANTHER" id="PTHR11782:SF83">
    <property type="entry name" value="GUANOSINE-DIPHOSPHATASE"/>
    <property type="match status" value="1"/>
</dbReference>
<dbReference type="WBParaSite" id="TASK_0000543601-mRNA-1">
    <property type="protein sequence ID" value="TASK_0000543601-mRNA-1"/>
    <property type="gene ID" value="TASK_0000543601"/>
</dbReference>
<dbReference type="InterPro" id="IPR000407">
    <property type="entry name" value="GDA1_CD39_NTPase"/>
</dbReference>